<accession>A0AAN6Q497</accession>
<protein>
    <submittedName>
        <fullName evidence="2">Uncharacterized protein</fullName>
    </submittedName>
</protein>
<feature type="signal peptide" evidence="1">
    <location>
        <begin position="1"/>
        <end position="22"/>
    </location>
</feature>
<comment type="caution">
    <text evidence="2">The sequence shown here is derived from an EMBL/GenBank/DDBJ whole genome shotgun (WGS) entry which is preliminary data.</text>
</comment>
<reference evidence="2" key="2">
    <citation type="submission" date="2023-05" db="EMBL/GenBank/DDBJ databases">
        <authorList>
            <consortium name="Lawrence Berkeley National Laboratory"/>
            <person name="Steindorff A."/>
            <person name="Hensen N."/>
            <person name="Bonometti L."/>
            <person name="Westerberg I."/>
            <person name="Brannstrom I.O."/>
            <person name="Guillou S."/>
            <person name="Cros-Aarteil S."/>
            <person name="Calhoun S."/>
            <person name="Haridas S."/>
            <person name="Kuo A."/>
            <person name="Mondo S."/>
            <person name="Pangilinan J."/>
            <person name="Riley R."/>
            <person name="Labutti K."/>
            <person name="Andreopoulos B."/>
            <person name="Lipzen A."/>
            <person name="Chen C."/>
            <person name="Yanf M."/>
            <person name="Daum C."/>
            <person name="Ng V."/>
            <person name="Clum A."/>
            <person name="Ohm R."/>
            <person name="Martin F."/>
            <person name="Silar P."/>
            <person name="Natvig D."/>
            <person name="Lalanne C."/>
            <person name="Gautier V."/>
            <person name="Ament-Velasquez S.L."/>
            <person name="Kruys A."/>
            <person name="Hutchinson M.I."/>
            <person name="Powell A.J."/>
            <person name="Barry K."/>
            <person name="Miller A.N."/>
            <person name="Grigoriev I.V."/>
            <person name="Debuchy R."/>
            <person name="Gladieux P."/>
            <person name="Thoren M.H."/>
            <person name="Johannesson H."/>
        </authorList>
    </citation>
    <scope>NUCLEOTIDE SEQUENCE</scope>
    <source>
        <strain evidence="2">CBS 757.83</strain>
    </source>
</reference>
<dbReference type="EMBL" id="MU863635">
    <property type="protein sequence ID" value="KAK4101480.1"/>
    <property type="molecule type" value="Genomic_DNA"/>
</dbReference>
<reference evidence="2" key="1">
    <citation type="journal article" date="2023" name="Mol. Phylogenet. Evol.">
        <title>Genome-scale phylogeny and comparative genomics of the fungal order Sordariales.</title>
        <authorList>
            <person name="Hensen N."/>
            <person name="Bonometti L."/>
            <person name="Westerberg I."/>
            <person name="Brannstrom I.O."/>
            <person name="Guillou S."/>
            <person name="Cros-Aarteil S."/>
            <person name="Calhoun S."/>
            <person name="Haridas S."/>
            <person name="Kuo A."/>
            <person name="Mondo S."/>
            <person name="Pangilinan J."/>
            <person name="Riley R."/>
            <person name="LaButti K."/>
            <person name="Andreopoulos B."/>
            <person name="Lipzen A."/>
            <person name="Chen C."/>
            <person name="Yan M."/>
            <person name="Daum C."/>
            <person name="Ng V."/>
            <person name="Clum A."/>
            <person name="Steindorff A."/>
            <person name="Ohm R.A."/>
            <person name="Martin F."/>
            <person name="Silar P."/>
            <person name="Natvig D.O."/>
            <person name="Lalanne C."/>
            <person name="Gautier V."/>
            <person name="Ament-Velasquez S.L."/>
            <person name="Kruys A."/>
            <person name="Hutchinson M.I."/>
            <person name="Powell A.J."/>
            <person name="Barry K."/>
            <person name="Miller A.N."/>
            <person name="Grigoriev I.V."/>
            <person name="Debuchy R."/>
            <person name="Gladieux P."/>
            <person name="Hiltunen Thoren M."/>
            <person name="Johannesson H."/>
        </authorList>
    </citation>
    <scope>NUCLEOTIDE SEQUENCE</scope>
    <source>
        <strain evidence="2">CBS 757.83</strain>
    </source>
</reference>
<proteinExistence type="predicted"/>
<dbReference type="Proteomes" id="UP001305647">
    <property type="component" value="Unassembled WGS sequence"/>
</dbReference>
<sequence length="123" mass="13607">MALLPWAACIFTLAGWLSGGLLEQLSGHWAPTREQLIGRRGAYRVRQRSSEPNAPGREPRGCFLLPCWSGVPTRMHRVGTQGTTAAAGRGLHLDTSSRQTALLPILGVQQSIIWWEKFPTREC</sequence>
<evidence type="ECO:0000256" key="1">
    <source>
        <dbReference type="SAM" id="SignalP"/>
    </source>
</evidence>
<evidence type="ECO:0000313" key="2">
    <source>
        <dbReference type="EMBL" id="KAK4101480.1"/>
    </source>
</evidence>
<dbReference type="AlphaFoldDB" id="A0AAN6Q497"/>
<name>A0AAN6Q497_9PEZI</name>
<organism evidence="2 3">
    <name type="scientific">Parathielavia hyrcaniae</name>
    <dbReference type="NCBI Taxonomy" id="113614"/>
    <lineage>
        <taxon>Eukaryota</taxon>
        <taxon>Fungi</taxon>
        <taxon>Dikarya</taxon>
        <taxon>Ascomycota</taxon>
        <taxon>Pezizomycotina</taxon>
        <taxon>Sordariomycetes</taxon>
        <taxon>Sordariomycetidae</taxon>
        <taxon>Sordariales</taxon>
        <taxon>Chaetomiaceae</taxon>
        <taxon>Parathielavia</taxon>
    </lineage>
</organism>
<keyword evidence="3" id="KW-1185">Reference proteome</keyword>
<evidence type="ECO:0000313" key="3">
    <source>
        <dbReference type="Proteomes" id="UP001305647"/>
    </source>
</evidence>
<gene>
    <name evidence="2" type="ORF">N658DRAFT_496347</name>
</gene>
<feature type="chain" id="PRO_5043053962" evidence="1">
    <location>
        <begin position="23"/>
        <end position="123"/>
    </location>
</feature>
<keyword evidence="1" id="KW-0732">Signal</keyword>